<feature type="transmembrane region" description="Helical" evidence="1">
    <location>
        <begin position="7"/>
        <end position="27"/>
    </location>
</feature>
<keyword evidence="1" id="KW-0472">Membrane</keyword>
<protein>
    <submittedName>
        <fullName evidence="2">Uncharacterized protein</fullName>
    </submittedName>
</protein>
<keyword evidence="1" id="KW-1133">Transmembrane helix</keyword>
<evidence type="ECO:0000256" key="1">
    <source>
        <dbReference type="SAM" id="Phobius"/>
    </source>
</evidence>
<gene>
    <name evidence="2" type="ORF">B1A_11215</name>
</gene>
<keyword evidence="1" id="KW-0812">Transmembrane</keyword>
<accession>T1BVI5</accession>
<evidence type="ECO:0000313" key="2">
    <source>
        <dbReference type="EMBL" id="EQD57159.1"/>
    </source>
</evidence>
<proteinExistence type="predicted"/>
<reference evidence="2" key="1">
    <citation type="submission" date="2013-08" db="EMBL/GenBank/DDBJ databases">
        <authorList>
            <person name="Mendez C."/>
            <person name="Richter M."/>
            <person name="Ferrer M."/>
            <person name="Sanchez J."/>
        </authorList>
    </citation>
    <scope>NUCLEOTIDE SEQUENCE</scope>
</reference>
<name>T1BVI5_9ZZZZ</name>
<feature type="non-terminal residue" evidence="2">
    <location>
        <position position="1"/>
    </location>
</feature>
<comment type="caution">
    <text evidence="2">The sequence shown here is derived from an EMBL/GenBank/DDBJ whole genome shotgun (WGS) entry which is preliminary data.</text>
</comment>
<feature type="transmembrane region" description="Helical" evidence="1">
    <location>
        <begin position="33"/>
        <end position="53"/>
    </location>
</feature>
<feature type="transmembrane region" description="Helical" evidence="1">
    <location>
        <begin position="82"/>
        <end position="102"/>
    </location>
</feature>
<feature type="transmembrane region" description="Helical" evidence="1">
    <location>
        <begin position="60"/>
        <end position="76"/>
    </location>
</feature>
<sequence>RGPARRFVFCLMPALLSGAMLTAVLYSAGEERLIPGTWLLLYGSAVLSATLLTAPVMMRLIGIMGALFVVLGGLAFELPPQWHNVVLGAGFGMLHLLFGLLIGRVEVREDSAA</sequence>
<dbReference type="AlphaFoldDB" id="T1BVI5"/>
<reference evidence="2" key="2">
    <citation type="journal article" date="2014" name="ISME J.">
        <title>Microbial stratification in low pH oxic and suboxic macroscopic growths along an acid mine drainage.</title>
        <authorList>
            <person name="Mendez-Garcia C."/>
            <person name="Mesa V."/>
            <person name="Sprenger R.R."/>
            <person name="Richter M."/>
            <person name="Diez M.S."/>
            <person name="Solano J."/>
            <person name="Bargiela R."/>
            <person name="Golyshina O.V."/>
            <person name="Manteca A."/>
            <person name="Ramos J.L."/>
            <person name="Gallego J.R."/>
            <person name="Llorente I."/>
            <person name="Martins Dos Santos V.A."/>
            <person name="Jensen O.N."/>
            <person name="Pelaez A.I."/>
            <person name="Sanchez J."/>
            <person name="Ferrer M."/>
        </authorList>
    </citation>
    <scope>NUCLEOTIDE SEQUENCE</scope>
</reference>
<dbReference type="EMBL" id="AUZX01008007">
    <property type="protein sequence ID" value="EQD57159.1"/>
    <property type="molecule type" value="Genomic_DNA"/>
</dbReference>
<organism evidence="2">
    <name type="scientific">mine drainage metagenome</name>
    <dbReference type="NCBI Taxonomy" id="410659"/>
    <lineage>
        <taxon>unclassified sequences</taxon>
        <taxon>metagenomes</taxon>
        <taxon>ecological metagenomes</taxon>
    </lineage>
</organism>